<dbReference type="InterPro" id="IPR024047">
    <property type="entry name" value="MM3350-like_sf"/>
</dbReference>
<dbReference type="OrthoDB" id="432970at2759"/>
<gene>
    <name evidence="2" type="ORF">SISNIDRAFT_490284</name>
</gene>
<proteinExistence type="predicted"/>
<accession>A0A164P1S3</accession>
<reference evidence="2 3" key="1">
    <citation type="journal article" date="2016" name="Mol. Biol. Evol.">
        <title>Comparative Genomics of Early-Diverging Mushroom-Forming Fungi Provides Insights into the Origins of Lignocellulose Decay Capabilities.</title>
        <authorList>
            <person name="Nagy L.G."/>
            <person name="Riley R."/>
            <person name="Tritt A."/>
            <person name="Adam C."/>
            <person name="Daum C."/>
            <person name="Floudas D."/>
            <person name="Sun H."/>
            <person name="Yadav J.S."/>
            <person name="Pangilinan J."/>
            <person name="Larsson K.H."/>
            <person name="Matsuura K."/>
            <person name="Barry K."/>
            <person name="Labutti K."/>
            <person name="Kuo R."/>
            <person name="Ohm R.A."/>
            <person name="Bhattacharya S.S."/>
            <person name="Shirouzu T."/>
            <person name="Yoshinaga Y."/>
            <person name="Martin F.M."/>
            <person name="Grigoriev I.V."/>
            <person name="Hibbett D.S."/>
        </authorList>
    </citation>
    <scope>NUCLEOTIDE SEQUENCE [LARGE SCALE GENOMIC DNA]</scope>
    <source>
        <strain evidence="2 3">HHB9708</strain>
    </source>
</reference>
<evidence type="ECO:0000313" key="3">
    <source>
        <dbReference type="Proteomes" id="UP000076722"/>
    </source>
</evidence>
<dbReference type="InterPro" id="IPR012912">
    <property type="entry name" value="Plasmid_pRiA4b_Orf3-like"/>
</dbReference>
<feature type="domain" description="Plasmid pRiA4b Orf3-like" evidence="1">
    <location>
        <begin position="114"/>
        <end position="289"/>
    </location>
</feature>
<protein>
    <recommendedName>
        <fullName evidence="1">Plasmid pRiA4b Orf3-like domain-containing protein</fullName>
    </recommendedName>
</protein>
<sequence length="419" mass="47507">MNKFVPAKNSLGEAHLWGLRKYDASGFPEFELERGYQRMMVNQILYHSYGVRVPEKQFVDHLMAKKKSKLEKLDVTSLKKRDYVISLSFPWIPLSPMSSDAHDEHFKNGDVEPHLITRKFKVSGGINLDTLQDKILQPIIGWERNAHAWLFTDLRDGACFGPKGCSAQDIMHVGMLCYDFLKADDYTLAHLCQKEGERIEYRYDLGDNWLQNLKVEKILSEEESDGAAVLIEGHGMCPPENGGGNSVWSGDIYRLIHGTQDEKKKIRLKLANARNITAPSGSIDPKHFSLEEAKERLRAALHSHSSLRDGARTNYIFPGAPTQDILHMINPPRRGAAVNRTIVPGCEHTLTGVTQEVISDRRDKNAKALCAVCGKAQDLKYVPFFVVDLEHSLKSIFAVYSDDWQEHRKNCRRPKPRAT</sequence>
<dbReference type="Gene3D" id="3.10.290.30">
    <property type="entry name" value="MM3350-like"/>
    <property type="match status" value="1"/>
</dbReference>
<name>A0A164P1S3_9AGAM</name>
<dbReference type="EMBL" id="KV419438">
    <property type="protein sequence ID" value="KZS88270.1"/>
    <property type="molecule type" value="Genomic_DNA"/>
</dbReference>
<organism evidence="2 3">
    <name type="scientific">Sistotremastrum niveocremeum HHB9708</name>
    <dbReference type="NCBI Taxonomy" id="1314777"/>
    <lineage>
        <taxon>Eukaryota</taxon>
        <taxon>Fungi</taxon>
        <taxon>Dikarya</taxon>
        <taxon>Basidiomycota</taxon>
        <taxon>Agaricomycotina</taxon>
        <taxon>Agaricomycetes</taxon>
        <taxon>Sistotremastrales</taxon>
        <taxon>Sistotremastraceae</taxon>
        <taxon>Sertulicium</taxon>
        <taxon>Sertulicium niveocremeum</taxon>
    </lineage>
</organism>
<evidence type="ECO:0000313" key="2">
    <source>
        <dbReference type="EMBL" id="KZS88270.1"/>
    </source>
</evidence>
<evidence type="ECO:0000259" key="1">
    <source>
        <dbReference type="Pfam" id="PF07929"/>
    </source>
</evidence>
<dbReference type="AlphaFoldDB" id="A0A164P1S3"/>
<dbReference type="Proteomes" id="UP000076722">
    <property type="component" value="Unassembled WGS sequence"/>
</dbReference>
<keyword evidence="3" id="KW-1185">Reference proteome</keyword>
<dbReference type="SUPFAM" id="SSF159941">
    <property type="entry name" value="MM3350-like"/>
    <property type="match status" value="1"/>
</dbReference>
<dbReference type="Pfam" id="PF07929">
    <property type="entry name" value="PRiA4_ORF3"/>
    <property type="match status" value="1"/>
</dbReference>